<proteinExistence type="predicted"/>
<accession>A0A5J4PSS5</accession>
<sequence length="208" mass="25000">MRRIPAGKLTLEHVIPQNVKNDNISEIEHYYKFVSSFDVIYMPKIESNKELEYPPYPHRIAYENLTASCDGSIYDGGEEYILHKCCNEKRENDKIIPLFFLPRIHYILKYEEDGRLTYPEEYDKTIKSLNLDCDSLRVIRKVWARIRNNKITIPEVESAEMDFNQRKDIVVQLDLEQSEEKNIKHDLYWKLLIQFKWFYGYFGLKYLN</sequence>
<evidence type="ECO:0000313" key="1">
    <source>
        <dbReference type="EMBL" id="KAA6312637.1"/>
    </source>
</evidence>
<name>A0A5J4PSS5_9ZZZZ</name>
<dbReference type="AlphaFoldDB" id="A0A5J4PSS5"/>
<dbReference type="EMBL" id="SNRY01006418">
    <property type="protein sequence ID" value="KAA6312637.1"/>
    <property type="molecule type" value="Genomic_DNA"/>
</dbReference>
<comment type="caution">
    <text evidence="1">The sequence shown here is derived from an EMBL/GenBank/DDBJ whole genome shotgun (WGS) entry which is preliminary data.</text>
</comment>
<organism evidence="1">
    <name type="scientific">termite gut metagenome</name>
    <dbReference type="NCBI Taxonomy" id="433724"/>
    <lineage>
        <taxon>unclassified sequences</taxon>
        <taxon>metagenomes</taxon>
        <taxon>organismal metagenomes</taxon>
    </lineage>
</organism>
<reference evidence="1" key="1">
    <citation type="submission" date="2019-03" db="EMBL/GenBank/DDBJ databases">
        <title>Single cell metagenomics reveals metabolic interactions within the superorganism composed of flagellate Streblomastix strix and complex community of Bacteroidetes bacteria on its surface.</title>
        <authorList>
            <person name="Treitli S.C."/>
            <person name="Kolisko M."/>
            <person name="Husnik F."/>
            <person name="Keeling P."/>
            <person name="Hampl V."/>
        </authorList>
    </citation>
    <scope>NUCLEOTIDE SEQUENCE</scope>
    <source>
        <strain evidence="1">STM</strain>
    </source>
</reference>
<protein>
    <submittedName>
        <fullName evidence="1">Uncharacterized protein</fullName>
    </submittedName>
</protein>
<gene>
    <name evidence="1" type="ORF">EZS27_036462</name>
</gene>